<sequence>MPDFTPKKVQQQMYTRERRGIFRSTEGFDTIARSLGLEHGFIKKVLHPFCQYDAPAELTARSEKEADAYPDALHLFRAETGETVLGRSVYQPADFTGLRSAFFTHNYVLPPGWMEQTGTDYRRLLNAQFADHYDIELGPDLPELGDLPVAKDGQNLAAAEVMALLEELHIDEKVFKQLLFAAMSSVSGKKKVYIVLDVPVEQLSVKARELLHVLYGSLPYALRSEIGFLTYAKEPQSKKGIHLNFVEKGGLRLGDRSVEKDYLFELAAGRVINVDLDLSKQPYLDFAWANLRNPERLEDFYAFADQMMEGMEPIRRISVAGYHELCVLYQIDQGREELYTAQPGTVLRCILDYLSTPGAIHAKARLNQLFLTRFDKELDRVKLGEVPGTDIIESIKDYYAVDGKNFGLRIVEYFIRTINNALSQQREDIAQAAYGMLESTPALSRTFFARVLSSPGLPALLFEPYIENRLKQAATASDLVELAGAWVQNHPIVLENAVFTKLAETQLMDKLGRESDPVRAVNAVMDQLDDLERDPGRGLGQIEGGSRFVDRLVYAANLFLLKDLDLERLSREQLLDIGFLREPKELRSWVSRFDARIRSKANVMLALYQWFGTDHPKREDVLDGLSFAERDQVQYIGRGWLQREVKPEVFEWITLAFCQDVETGAVDYGSLLDFVYKYGDSPETVYEYIQWSADQPLFVRPRGLVPAYAAAIVSFMKRNDPGAFRNKDKVKRYFDSAPPALQPAYARARSELAPSWMKFFRNNRKSIMLSSVLLVIVIAAGVTMLTLQANGAFDRKADPVDVTKPPVASQPPATETATEIPLLTAEQVKDGEQGELTELTFHFKQPEACRNFKAGEVTVLDKDGNILFEAIDPQTVSQCAADSAGGTDSTSGDTAGSKATDGQTTDSAGTSGTDATEGGQTGETPGGSDTDATKDGQADTGGSSGKTNAADGTAGTDSNGGGADAGQSSDKAADPSDASTGTAGGKDGTASGSGDISNSDTGGVTDSAGTTGTTSAPGSGNTLTDEYTSTVTVKLGKKLVISQIDKVNAAGGSFVLTANPGQGNTDQETGDTTDEKASGDQPSTDGK</sequence>
<proteinExistence type="predicted"/>
<feature type="compositionally biased region" description="Low complexity" evidence="1">
    <location>
        <begin position="880"/>
        <end position="897"/>
    </location>
</feature>
<keyword evidence="2" id="KW-0472">Membrane</keyword>
<evidence type="ECO:0000313" key="5">
    <source>
        <dbReference type="EMBL" id="OMF52177.1"/>
    </source>
</evidence>
<evidence type="ECO:0000259" key="4">
    <source>
        <dbReference type="Pfam" id="PF20014"/>
    </source>
</evidence>
<dbReference type="RefSeq" id="WP_076172998.1">
    <property type="nucleotide sequence ID" value="NZ_MRTP01000007.1"/>
</dbReference>
<keyword evidence="2" id="KW-0812">Transmembrane</keyword>
<feature type="transmembrane region" description="Helical" evidence="2">
    <location>
        <begin position="767"/>
        <end position="787"/>
    </location>
</feature>
<reference evidence="5 6" key="1">
    <citation type="submission" date="2016-11" db="EMBL/GenBank/DDBJ databases">
        <title>Paenibacillus species isolates.</title>
        <authorList>
            <person name="Beno S.M."/>
        </authorList>
    </citation>
    <scope>NUCLEOTIDE SEQUENCE [LARGE SCALE GENOMIC DNA]</scope>
    <source>
        <strain evidence="5 6">FSL R5-0378</strain>
    </source>
</reference>
<keyword evidence="2" id="KW-1133">Transmembrane helix</keyword>
<organism evidence="5 6">
    <name type="scientific">Paenibacillus rhizosphaerae</name>
    <dbReference type="NCBI Taxonomy" id="297318"/>
    <lineage>
        <taxon>Bacteria</taxon>
        <taxon>Bacillati</taxon>
        <taxon>Bacillota</taxon>
        <taxon>Bacilli</taxon>
        <taxon>Bacillales</taxon>
        <taxon>Paenibacillaceae</taxon>
        <taxon>Paenibacillus</taxon>
    </lineage>
</organism>
<dbReference type="InterPro" id="IPR045402">
    <property type="entry name" value="GAP1-N2"/>
</dbReference>
<dbReference type="STRING" id="297318.BK138_22240"/>
<feature type="compositionally biased region" description="Low complexity" evidence="1">
    <location>
        <begin position="999"/>
        <end position="1020"/>
    </location>
</feature>
<dbReference type="Pfam" id="PF20013">
    <property type="entry name" value="GAP1-N2"/>
    <property type="match status" value="1"/>
</dbReference>
<evidence type="ECO:0000256" key="1">
    <source>
        <dbReference type="SAM" id="MobiDB-lite"/>
    </source>
</evidence>
<dbReference type="EMBL" id="MRTP01000007">
    <property type="protein sequence ID" value="OMF52177.1"/>
    <property type="molecule type" value="Genomic_DNA"/>
</dbReference>
<dbReference type="AlphaFoldDB" id="A0A1R1EK51"/>
<comment type="caution">
    <text evidence="5">The sequence shown here is derived from an EMBL/GenBank/DDBJ whole genome shotgun (WGS) entry which is preliminary data.</text>
</comment>
<feature type="domain" description="GTPase-associated protein 1 N-terminal" evidence="3">
    <location>
        <begin position="9"/>
        <end position="146"/>
    </location>
</feature>
<evidence type="ECO:0000313" key="6">
    <source>
        <dbReference type="Proteomes" id="UP000187172"/>
    </source>
</evidence>
<dbReference type="InterPro" id="IPR045401">
    <property type="entry name" value="GAP1-M"/>
</dbReference>
<name>A0A1R1EK51_9BACL</name>
<dbReference type="Proteomes" id="UP000187172">
    <property type="component" value="Unassembled WGS sequence"/>
</dbReference>
<evidence type="ECO:0000259" key="3">
    <source>
        <dbReference type="Pfam" id="PF20013"/>
    </source>
</evidence>
<feature type="compositionally biased region" description="Polar residues" evidence="1">
    <location>
        <begin position="900"/>
        <end position="914"/>
    </location>
</feature>
<feature type="region of interest" description="Disordered" evidence="1">
    <location>
        <begin position="796"/>
        <end position="820"/>
    </location>
</feature>
<protein>
    <recommendedName>
        <fullName evidence="7">Glycosyltransferase</fullName>
    </recommendedName>
</protein>
<keyword evidence="6" id="KW-1185">Reference proteome</keyword>
<accession>A0A1R1EK51</accession>
<feature type="domain" description="GTPase-associated protein 1 middle" evidence="4">
    <location>
        <begin position="164"/>
        <end position="267"/>
    </location>
</feature>
<dbReference type="Pfam" id="PF20014">
    <property type="entry name" value="GAP1-M"/>
    <property type="match status" value="1"/>
</dbReference>
<gene>
    <name evidence="5" type="ORF">BK138_22240</name>
</gene>
<feature type="region of interest" description="Disordered" evidence="1">
    <location>
        <begin position="1053"/>
        <end position="1087"/>
    </location>
</feature>
<evidence type="ECO:0008006" key="7">
    <source>
        <dbReference type="Google" id="ProtNLM"/>
    </source>
</evidence>
<feature type="region of interest" description="Disordered" evidence="1">
    <location>
        <begin position="879"/>
        <end position="1027"/>
    </location>
</feature>
<evidence type="ECO:0000256" key="2">
    <source>
        <dbReference type="SAM" id="Phobius"/>
    </source>
</evidence>